<keyword evidence="5" id="KW-0998">Cell outer membrane</keyword>
<comment type="similarity">
    <text evidence="2">Belongs to the MipA/OmpV family.</text>
</comment>
<dbReference type="InterPro" id="IPR010583">
    <property type="entry name" value="MipA"/>
</dbReference>
<dbReference type="Proteomes" id="UP001236500">
    <property type="component" value="Chromosome"/>
</dbReference>
<keyword evidence="4" id="KW-0472">Membrane</keyword>
<evidence type="ECO:0000256" key="5">
    <source>
        <dbReference type="ARBA" id="ARBA00023237"/>
    </source>
</evidence>
<dbReference type="PANTHER" id="PTHR38776:SF1">
    <property type="entry name" value="MLTA-INTERACTING PROTEIN-RELATED"/>
    <property type="match status" value="1"/>
</dbReference>
<evidence type="ECO:0000256" key="4">
    <source>
        <dbReference type="ARBA" id="ARBA00023136"/>
    </source>
</evidence>
<evidence type="ECO:0000256" key="6">
    <source>
        <dbReference type="SAM" id="SignalP"/>
    </source>
</evidence>
<proteinExistence type="inferred from homology"/>
<organism evidence="7 8">
    <name type="scientific">Microbulbifer bruguierae</name>
    <dbReference type="NCBI Taxonomy" id="3029061"/>
    <lineage>
        <taxon>Bacteria</taxon>
        <taxon>Pseudomonadati</taxon>
        <taxon>Pseudomonadota</taxon>
        <taxon>Gammaproteobacteria</taxon>
        <taxon>Cellvibrionales</taxon>
        <taxon>Microbulbiferaceae</taxon>
        <taxon>Microbulbifer</taxon>
    </lineage>
</organism>
<accession>A0ABY8NCS7</accession>
<evidence type="ECO:0000256" key="2">
    <source>
        <dbReference type="ARBA" id="ARBA00005722"/>
    </source>
</evidence>
<evidence type="ECO:0000256" key="1">
    <source>
        <dbReference type="ARBA" id="ARBA00004442"/>
    </source>
</evidence>
<evidence type="ECO:0000313" key="7">
    <source>
        <dbReference type="EMBL" id="WGL15557.1"/>
    </source>
</evidence>
<keyword evidence="3 6" id="KW-0732">Signal</keyword>
<dbReference type="Pfam" id="PF06629">
    <property type="entry name" value="MipA"/>
    <property type="match status" value="1"/>
</dbReference>
<feature type="signal peptide" evidence="6">
    <location>
        <begin position="1"/>
        <end position="25"/>
    </location>
</feature>
<evidence type="ECO:0000313" key="8">
    <source>
        <dbReference type="Proteomes" id="UP001236500"/>
    </source>
</evidence>
<gene>
    <name evidence="7" type="ORF">PVT68_12330</name>
</gene>
<sequence length="280" mass="31025">MMLRYTLPPLLFTLLLTAGPLSALAGDVQVPEWKLSLASGRGVIENPIKGKDDGETAFLPSFSYYGERFFISNLTVGYTLLEEKNFYVDLVAQPNEDGFYYHLDSSALAMSSLTNFLVNAGSNTLEDIERDISVVAGPSLTLVGKYADLSLASFHDISEVHYGSETHLSLDKQFQFLGGKFGYGIGAIKKDADLVGYYYHVTQAEAGGIARSYALQYPPDDVTDRYARVHFSYPLGNHIDFRMGAKYTDFDMDGRLPLLMKKSETLSWFAGFQYSIGNGQ</sequence>
<reference evidence="7 8" key="1">
    <citation type="submission" date="2023-02" db="EMBL/GenBank/DDBJ databases">
        <title>Description and genomic characterization of Microbulbifer bruguierae sp. nov., isolated from the sediment of mangrove plant Bruguiera sexangula.</title>
        <authorList>
            <person name="Long M."/>
        </authorList>
    </citation>
    <scope>NUCLEOTIDE SEQUENCE [LARGE SCALE GENOMIC DNA]</scope>
    <source>
        <strain evidence="7 8">H12</strain>
    </source>
</reference>
<name>A0ABY8NCS7_9GAMM</name>
<keyword evidence="8" id="KW-1185">Reference proteome</keyword>
<protein>
    <submittedName>
        <fullName evidence="7">MipA/OmpV family protein</fullName>
    </submittedName>
</protein>
<dbReference type="PANTHER" id="PTHR38776">
    <property type="entry name" value="MLTA-INTERACTING PROTEIN-RELATED"/>
    <property type="match status" value="1"/>
</dbReference>
<evidence type="ECO:0000256" key="3">
    <source>
        <dbReference type="ARBA" id="ARBA00022729"/>
    </source>
</evidence>
<comment type="subcellular location">
    <subcellularLocation>
        <location evidence="1">Cell outer membrane</location>
    </subcellularLocation>
</comment>
<dbReference type="EMBL" id="CP118605">
    <property type="protein sequence ID" value="WGL15557.1"/>
    <property type="molecule type" value="Genomic_DNA"/>
</dbReference>
<dbReference type="RefSeq" id="WP_280318476.1">
    <property type="nucleotide sequence ID" value="NZ_CP118605.1"/>
</dbReference>
<feature type="chain" id="PRO_5046998764" evidence="6">
    <location>
        <begin position="26"/>
        <end position="280"/>
    </location>
</feature>